<reference evidence="10" key="1">
    <citation type="submission" date="2022-10" db="EMBL/GenBank/DDBJ databases">
        <title>Streptomyces beihaiensis sp. nov., a chitin degrading actinobacterium, isolated from shrimp pond soil.</title>
        <authorList>
            <person name="Xie J."/>
            <person name="Shen N."/>
        </authorList>
    </citation>
    <scope>NUCLEOTIDE SEQUENCE</scope>
    <source>
        <strain evidence="10">GXMU-J5</strain>
    </source>
</reference>
<keyword evidence="3" id="KW-1003">Cell membrane</keyword>
<evidence type="ECO:0000256" key="7">
    <source>
        <dbReference type="SAM" id="MobiDB-lite"/>
    </source>
</evidence>
<dbReference type="SUPFAM" id="SSF82866">
    <property type="entry name" value="Multidrug efflux transporter AcrB transmembrane domain"/>
    <property type="match status" value="2"/>
</dbReference>
<dbReference type="Gene3D" id="1.20.1640.10">
    <property type="entry name" value="Multidrug efflux transporter AcrB transmembrane domain"/>
    <property type="match status" value="2"/>
</dbReference>
<gene>
    <name evidence="10" type="ORF">OFY01_11235</name>
</gene>
<dbReference type="RefSeq" id="WP_266598829.1">
    <property type="nucleotide sequence ID" value="NZ_JAPHNL010000100.1"/>
</dbReference>
<keyword evidence="4 8" id="KW-0812">Transmembrane</keyword>
<evidence type="ECO:0000259" key="9">
    <source>
        <dbReference type="PROSITE" id="PS50156"/>
    </source>
</evidence>
<evidence type="ECO:0000256" key="6">
    <source>
        <dbReference type="ARBA" id="ARBA00023136"/>
    </source>
</evidence>
<evidence type="ECO:0000256" key="5">
    <source>
        <dbReference type="ARBA" id="ARBA00022989"/>
    </source>
</evidence>
<feature type="transmembrane region" description="Helical" evidence="8">
    <location>
        <begin position="304"/>
        <end position="327"/>
    </location>
</feature>
<evidence type="ECO:0000256" key="3">
    <source>
        <dbReference type="ARBA" id="ARBA00022475"/>
    </source>
</evidence>
<dbReference type="InterPro" id="IPR004869">
    <property type="entry name" value="MMPL_dom"/>
</dbReference>
<name>A0ABT3TTH5_9ACTN</name>
<evidence type="ECO:0000256" key="2">
    <source>
        <dbReference type="ARBA" id="ARBA00010157"/>
    </source>
</evidence>
<dbReference type="PROSITE" id="PS50156">
    <property type="entry name" value="SSD"/>
    <property type="match status" value="1"/>
</dbReference>
<dbReference type="EMBL" id="JAPHNL010000100">
    <property type="protein sequence ID" value="MCX3060317.1"/>
    <property type="molecule type" value="Genomic_DNA"/>
</dbReference>
<evidence type="ECO:0000313" key="11">
    <source>
        <dbReference type="Proteomes" id="UP001163064"/>
    </source>
</evidence>
<feature type="transmembrane region" description="Helical" evidence="8">
    <location>
        <begin position="206"/>
        <end position="224"/>
    </location>
</feature>
<dbReference type="PANTHER" id="PTHR33406:SF11">
    <property type="entry name" value="MEMBRANE PROTEIN SCO6666-RELATED"/>
    <property type="match status" value="1"/>
</dbReference>
<dbReference type="InterPro" id="IPR050545">
    <property type="entry name" value="Mycobact_MmpL"/>
</dbReference>
<evidence type="ECO:0000256" key="1">
    <source>
        <dbReference type="ARBA" id="ARBA00004651"/>
    </source>
</evidence>
<feature type="transmembrane region" description="Helical" evidence="8">
    <location>
        <begin position="536"/>
        <end position="558"/>
    </location>
</feature>
<keyword evidence="11" id="KW-1185">Reference proteome</keyword>
<keyword evidence="5 8" id="KW-1133">Transmembrane helix</keyword>
<comment type="similarity">
    <text evidence="2">Belongs to the resistance-nodulation-cell division (RND) (TC 2.A.6) family. MmpL subfamily.</text>
</comment>
<feature type="transmembrane region" description="Helical" evidence="8">
    <location>
        <begin position="593"/>
        <end position="615"/>
    </location>
</feature>
<feature type="transmembrane region" description="Helical" evidence="8">
    <location>
        <begin position="181"/>
        <end position="201"/>
    </location>
</feature>
<dbReference type="InterPro" id="IPR000731">
    <property type="entry name" value="SSD"/>
</dbReference>
<evidence type="ECO:0000256" key="4">
    <source>
        <dbReference type="ARBA" id="ARBA00022692"/>
    </source>
</evidence>
<dbReference type="Pfam" id="PF03176">
    <property type="entry name" value="MMPL"/>
    <property type="match status" value="2"/>
</dbReference>
<comment type="subcellular location">
    <subcellularLocation>
        <location evidence="1">Cell membrane</location>
        <topology evidence="1">Multi-pass membrane protein</topology>
    </subcellularLocation>
</comment>
<comment type="caution">
    <text evidence="10">The sequence shown here is derived from an EMBL/GenBank/DDBJ whole genome shotgun (WGS) entry which is preliminary data.</text>
</comment>
<evidence type="ECO:0000256" key="8">
    <source>
        <dbReference type="SAM" id="Phobius"/>
    </source>
</evidence>
<feature type="transmembrane region" description="Helical" evidence="8">
    <location>
        <begin position="563"/>
        <end position="581"/>
    </location>
</feature>
<feature type="compositionally biased region" description="Low complexity" evidence="7">
    <location>
        <begin position="731"/>
        <end position="748"/>
    </location>
</feature>
<feature type="transmembrane region" description="Helical" evidence="8">
    <location>
        <begin position="275"/>
        <end position="298"/>
    </location>
</feature>
<sequence length="748" mass="79694">MFDRLSRLVLRSPRKVVLLTILLVFLAGAAGGGLQSRLTMGGYESSGTESSKAAEQLQQTFKQGEPNVLLLIKDKRGVDDPAVAKAGHDLSAKLAAQAHVTNVTSYWDAKSPALRSRTGKEAVVLGRITGNFDDQIDRVKKIDEAFTGKVDGLQVKTGGSAMMWQENTKQSQKDAMKAESLVFPILMVVLVIIFGSALVALLPVTVAFAAMLLSMAALFLITFFGDTSSVVENTTTFLGIGLGVDYCLLFVTRYREELRLGKEINDAITITLRTAGRTIAFSALTVAVAFVGLLVLPFTMMRSLAIGCMTTALVAAFSAIVLAPALLKWIGPRVDKWRLIKRKQDPAKDGGGFWHSLSTAVMRRPVRVAILVLAVAITLGLPAASMKLRLPDESVLPSNAKSAQVAQVLKKDFNTREQQALNVVAAHSGSPQAKSGAIDAYARKLSSIKGVTRVDAFTGSYAKGAKIADASAADARFGAAQGTYLSVVPSVDPYSSAGNTLVHAVRDTKAPFDVKVGGPAAVSTDTFHTLKKNLPIAAVVLFLGMFVLLFLLTGSILLPLQSIVLTGISLTATFGALVFIFQEGHMAKLFGDFIVTGGITWTVPIMSFGMAFALSMDYQVFMLSRIKEEYDRTGDNELAVASGLERVGKVVTYAAVLLSLVFLVLISSGISYMKALGLGMALAILMDATLIRGGLLPALMKLFGRANWWAPKPLQKLHSRFGISESEEGEPAPAAAAQAPSTVPSRSA</sequence>
<feature type="domain" description="SSD" evidence="9">
    <location>
        <begin position="202"/>
        <end position="321"/>
    </location>
</feature>
<accession>A0ABT3TTH5</accession>
<feature type="transmembrane region" description="Helical" evidence="8">
    <location>
        <begin position="650"/>
        <end position="670"/>
    </location>
</feature>
<evidence type="ECO:0000313" key="10">
    <source>
        <dbReference type="EMBL" id="MCX3060317.1"/>
    </source>
</evidence>
<protein>
    <submittedName>
        <fullName evidence="10">MMPL family transporter</fullName>
    </submittedName>
</protein>
<feature type="region of interest" description="Disordered" evidence="7">
    <location>
        <begin position="722"/>
        <end position="748"/>
    </location>
</feature>
<keyword evidence="6 8" id="KW-0472">Membrane</keyword>
<organism evidence="10 11">
    <name type="scientific">Streptomyces beihaiensis</name>
    <dbReference type="NCBI Taxonomy" id="2984495"/>
    <lineage>
        <taxon>Bacteria</taxon>
        <taxon>Bacillati</taxon>
        <taxon>Actinomycetota</taxon>
        <taxon>Actinomycetes</taxon>
        <taxon>Kitasatosporales</taxon>
        <taxon>Streptomycetaceae</taxon>
        <taxon>Streptomyces</taxon>
    </lineage>
</organism>
<proteinExistence type="inferred from homology"/>
<dbReference type="PANTHER" id="PTHR33406">
    <property type="entry name" value="MEMBRANE PROTEIN MJ1562-RELATED"/>
    <property type="match status" value="1"/>
</dbReference>
<dbReference type="Proteomes" id="UP001163064">
    <property type="component" value="Unassembled WGS sequence"/>
</dbReference>